<evidence type="ECO:0000259" key="7">
    <source>
        <dbReference type="Pfam" id="PF02326"/>
    </source>
</evidence>
<keyword evidence="3 6" id="KW-1133">Transmembrane helix</keyword>
<dbReference type="GO" id="GO:0006754">
    <property type="term" value="P:ATP biosynthetic process"/>
    <property type="evidence" value="ECO:0007669"/>
    <property type="project" value="UniProtKB-KW"/>
</dbReference>
<gene>
    <name evidence="8" type="ORF">DNK06_07835</name>
</gene>
<evidence type="ECO:0000256" key="1">
    <source>
        <dbReference type="ARBA" id="ARBA00004370"/>
    </source>
</evidence>
<reference evidence="8 9" key="1">
    <citation type="submission" date="2018-06" db="EMBL/GenBank/DDBJ databases">
        <title>Three novel Pseudomonas species isolated from symptomatic oak.</title>
        <authorList>
            <person name="Bueno-Gonzalez V."/>
            <person name="Brady C."/>
        </authorList>
    </citation>
    <scope>NUCLEOTIDE SEQUENCE [LARGE SCALE GENOMIC DNA]</scope>
    <source>
        <strain evidence="8 9">P9A</strain>
    </source>
</reference>
<protein>
    <recommendedName>
        <fullName evidence="7">ATP synthase YMF19-like N-terminal domain-containing protein</fullName>
    </recommendedName>
</protein>
<evidence type="ECO:0000256" key="5">
    <source>
        <dbReference type="ARBA" id="ARBA00023310"/>
    </source>
</evidence>
<keyword evidence="2 6" id="KW-0812">Transmembrane</keyword>
<name>A0A4Q9QML5_9GAMM</name>
<evidence type="ECO:0000256" key="4">
    <source>
        <dbReference type="ARBA" id="ARBA00023136"/>
    </source>
</evidence>
<evidence type="ECO:0000256" key="3">
    <source>
        <dbReference type="ARBA" id="ARBA00022989"/>
    </source>
</evidence>
<evidence type="ECO:0000256" key="2">
    <source>
        <dbReference type="ARBA" id="ARBA00022692"/>
    </source>
</evidence>
<sequence>MWCSHPPILFLRLGHHCESSLGCRKVSCQLPLVWFQLRLHFRSQFFWLLLIFLLLYPASCSPILNI</sequence>
<dbReference type="Proteomes" id="UP000292302">
    <property type="component" value="Unassembled WGS sequence"/>
</dbReference>
<proteinExistence type="predicted"/>
<dbReference type="InterPro" id="IPR003319">
    <property type="entry name" value="YMF19-like_N"/>
</dbReference>
<feature type="transmembrane region" description="Helical" evidence="6">
    <location>
        <begin position="45"/>
        <end position="64"/>
    </location>
</feature>
<dbReference type="Pfam" id="PF02326">
    <property type="entry name" value="YMF19"/>
    <property type="match status" value="1"/>
</dbReference>
<comment type="subcellular location">
    <subcellularLocation>
        <location evidence="1">Membrane</location>
    </subcellularLocation>
</comment>
<dbReference type="GO" id="GO:0016020">
    <property type="term" value="C:membrane"/>
    <property type="evidence" value="ECO:0007669"/>
    <property type="project" value="UniProtKB-SubCell"/>
</dbReference>
<organism evidence="8 9">
    <name type="scientific">Phytopseudomonas daroniae</name>
    <dbReference type="NCBI Taxonomy" id="2487519"/>
    <lineage>
        <taxon>Bacteria</taxon>
        <taxon>Pseudomonadati</taxon>
        <taxon>Pseudomonadota</taxon>
        <taxon>Gammaproteobacteria</taxon>
        <taxon>Pseudomonadales</taxon>
        <taxon>Pseudomonadaceae</taxon>
        <taxon>Phytopseudomonas</taxon>
    </lineage>
</organism>
<comment type="caution">
    <text evidence="8">The sequence shown here is derived from an EMBL/GenBank/DDBJ whole genome shotgun (WGS) entry which is preliminary data.</text>
</comment>
<keyword evidence="5" id="KW-0066">ATP synthesis</keyword>
<evidence type="ECO:0000313" key="8">
    <source>
        <dbReference type="EMBL" id="TBU81021.1"/>
    </source>
</evidence>
<dbReference type="AlphaFoldDB" id="A0A4Q9QML5"/>
<feature type="domain" description="ATP synthase YMF19-like N-terminal" evidence="7">
    <location>
        <begin position="38"/>
        <end position="64"/>
    </location>
</feature>
<keyword evidence="9" id="KW-1185">Reference proteome</keyword>
<evidence type="ECO:0000313" key="9">
    <source>
        <dbReference type="Proteomes" id="UP000292302"/>
    </source>
</evidence>
<dbReference type="EMBL" id="QJUI01000006">
    <property type="protein sequence ID" value="TBU81021.1"/>
    <property type="molecule type" value="Genomic_DNA"/>
</dbReference>
<keyword evidence="4 6" id="KW-0472">Membrane</keyword>
<evidence type="ECO:0000256" key="6">
    <source>
        <dbReference type="SAM" id="Phobius"/>
    </source>
</evidence>
<dbReference type="RefSeq" id="WP_131179476.1">
    <property type="nucleotide sequence ID" value="NZ_QJUI01000006.1"/>
</dbReference>
<accession>A0A4Q9QML5</accession>